<gene>
    <name evidence="2" type="ORF">C8Q69DRAFT_253405</name>
</gene>
<dbReference type="GeneID" id="39595872"/>
<organism evidence="2 3">
    <name type="scientific">Byssochlamys spectabilis</name>
    <name type="common">Paecilomyces variotii</name>
    <dbReference type="NCBI Taxonomy" id="264951"/>
    <lineage>
        <taxon>Eukaryota</taxon>
        <taxon>Fungi</taxon>
        <taxon>Dikarya</taxon>
        <taxon>Ascomycota</taxon>
        <taxon>Pezizomycotina</taxon>
        <taxon>Eurotiomycetes</taxon>
        <taxon>Eurotiomycetidae</taxon>
        <taxon>Eurotiales</taxon>
        <taxon>Thermoascaceae</taxon>
        <taxon>Paecilomyces</taxon>
    </lineage>
</organism>
<feature type="compositionally biased region" description="Polar residues" evidence="1">
    <location>
        <begin position="155"/>
        <end position="173"/>
    </location>
</feature>
<evidence type="ECO:0000313" key="2">
    <source>
        <dbReference type="EMBL" id="RWQ95423.1"/>
    </source>
</evidence>
<dbReference type="Proteomes" id="UP000283841">
    <property type="component" value="Unassembled WGS sequence"/>
</dbReference>
<reference evidence="2 3" key="1">
    <citation type="journal article" date="2018" name="Front. Microbiol.">
        <title>Genomic and genetic insights into a cosmopolitan fungus, Paecilomyces variotii (Eurotiales).</title>
        <authorList>
            <person name="Urquhart A.S."/>
            <person name="Mondo S.J."/>
            <person name="Makela M.R."/>
            <person name="Hane J.K."/>
            <person name="Wiebenga A."/>
            <person name="He G."/>
            <person name="Mihaltcheva S."/>
            <person name="Pangilinan J."/>
            <person name="Lipzen A."/>
            <person name="Barry K."/>
            <person name="de Vries R.P."/>
            <person name="Grigoriev I.V."/>
            <person name="Idnurm A."/>
        </authorList>
    </citation>
    <scope>NUCLEOTIDE SEQUENCE [LARGE SCALE GENOMIC DNA]</scope>
    <source>
        <strain evidence="2 3">CBS 101075</strain>
    </source>
</reference>
<protein>
    <submittedName>
        <fullName evidence="2">Uncharacterized protein</fullName>
    </submittedName>
</protein>
<dbReference type="AlphaFoldDB" id="A0A443HUD4"/>
<evidence type="ECO:0000313" key="3">
    <source>
        <dbReference type="Proteomes" id="UP000283841"/>
    </source>
</evidence>
<proteinExistence type="predicted"/>
<keyword evidence="3" id="KW-1185">Reference proteome</keyword>
<dbReference type="VEuPathDB" id="FungiDB:C8Q69DRAFT_253405"/>
<dbReference type="EMBL" id="RCNU01000005">
    <property type="protein sequence ID" value="RWQ95423.1"/>
    <property type="molecule type" value="Genomic_DNA"/>
</dbReference>
<feature type="region of interest" description="Disordered" evidence="1">
    <location>
        <begin position="155"/>
        <end position="174"/>
    </location>
</feature>
<dbReference type="RefSeq" id="XP_028485068.1">
    <property type="nucleotide sequence ID" value="XM_028626595.1"/>
</dbReference>
<sequence>MASDQLPNIENPMDGCISTPAPLGGGNVVDGQGICIMTAQTGEQEHRSQLLSFHAQSTVDQSEISQTNYYGLNDPCWSQSANAGSMSELPVHSPSNTELLHPGELVDLVNASIHPLNFVDIIDTPIHPAGVADVMGCPAYPAGEVDFFCRPAQQSVQSNDNSTNPPTFGTSFDSEFARDTPRAAHPHSEMRSYADPTAGLDMRLAEGNVTNYAANSSTLLFANVFQVPQACP</sequence>
<comment type="caution">
    <text evidence="2">The sequence shown here is derived from an EMBL/GenBank/DDBJ whole genome shotgun (WGS) entry which is preliminary data.</text>
</comment>
<name>A0A443HUD4_BYSSP</name>
<evidence type="ECO:0000256" key="1">
    <source>
        <dbReference type="SAM" id="MobiDB-lite"/>
    </source>
</evidence>
<accession>A0A443HUD4</accession>